<sequence length="414" mass="43676">MSPEPFPWLGNKRLCIEIGCTAFTGLTLGVGSNTLNDGLSLSASAGVGLMSGKSGASVGSAFVRTGFAYEAVPGSEGEIVDAYGARWHRGVEGSSLVQAPLAGADLHAIHAYSPATPRLWLQISDRADMFELADAPLPGLVASCFALRGGWSFLEECADRSPIAFALLDWAEEQISSFYIQLIRSLAHDPNLIIYHDELGTDLSSYFSERDFRDLILPRMRRILERIRSTTSAPIGVFIRGSALSALSSVAELGVAVLGVDCNARGNTVKVLRNLLGYGVVLHGAADLVALGRALTDGDMRGTAILASEFAEARPAIAAPSAVLTSDADLSAAARGSSFLSVLDPGDLEVLGRIGPERRIIERAMMCFPSGVERAPAHVVALERPRILAPAGALPRHVHMEMAGSSQADVGGKL</sequence>
<dbReference type="AlphaFoldDB" id="Q9X7F8"/>
<evidence type="ECO:0000313" key="2">
    <source>
        <dbReference type="EMBL" id="CAB39402.1"/>
    </source>
</evidence>
<proteinExistence type="predicted"/>
<feature type="domain" description="Uroporphyrinogen decarboxylase (URO-D)" evidence="1">
    <location>
        <begin position="192"/>
        <end position="289"/>
    </location>
</feature>
<dbReference type="GO" id="GO:0006779">
    <property type="term" value="P:porphyrin-containing compound biosynthetic process"/>
    <property type="evidence" value="ECO:0007669"/>
    <property type="project" value="InterPro"/>
</dbReference>
<accession>Q9X7F8</accession>
<dbReference type="InterPro" id="IPR000257">
    <property type="entry name" value="Uroporphyrinogen_deCOase"/>
</dbReference>
<reference evidence="2" key="1">
    <citation type="journal article" date="1999" name="Proc. Natl. Acad. Sci. U.S.A.">
        <title>A corrinoid-dependent catabolic pathway for growth of a Methylobacterium strain with chloromethane.</title>
        <authorList>
            <person name="Vannelli T."/>
            <person name="Messmer M."/>
            <person name="Studer A."/>
            <person name="Vuilleumier S."/>
            <person name="Leisinger T."/>
        </authorList>
    </citation>
    <scope>NUCLEOTIDE SEQUENCE</scope>
    <source>
        <strain evidence="2">CM4</strain>
    </source>
</reference>
<dbReference type="InterPro" id="IPR038071">
    <property type="entry name" value="UROD/MetE-like_sf"/>
</dbReference>
<dbReference type="CDD" id="cd03309">
    <property type="entry name" value="CmuC_like"/>
    <property type="match status" value="1"/>
</dbReference>
<dbReference type="GO" id="GO:0004853">
    <property type="term" value="F:uroporphyrinogen decarboxylase activity"/>
    <property type="evidence" value="ECO:0007669"/>
    <property type="project" value="InterPro"/>
</dbReference>
<dbReference type="Gene3D" id="3.20.20.210">
    <property type="match status" value="1"/>
</dbReference>
<protein>
    <recommendedName>
        <fullName evidence="1">Uroporphyrinogen decarboxylase (URO-D) domain-containing protein</fullName>
    </recommendedName>
</protein>
<dbReference type="PIR" id="T51707">
    <property type="entry name" value="T51707"/>
</dbReference>
<dbReference type="SUPFAM" id="SSF51726">
    <property type="entry name" value="UROD/MetE-like"/>
    <property type="match status" value="1"/>
</dbReference>
<name>Q9X7F8_METEX</name>
<dbReference type="EMBL" id="AJ011316">
    <property type="protein sequence ID" value="CAB39402.1"/>
    <property type="molecule type" value="Genomic_DNA"/>
</dbReference>
<organism evidence="2">
    <name type="scientific">Methylorubrum extorquens</name>
    <name type="common">Methylobacterium dichloromethanicum</name>
    <name type="synonym">Methylobacterium extorquens</name>
    <dbReference type="NCBI Taxonomy" id="408"/>
    <lineage>
        <taxon>Bacteria</taxon>
        <taxon>Pseudomonadati</taxon>
        <taxon>Pseudomonadota</taxon>
        <taxon>Alphaproteobacteria</taxon>
        <taxon>Hyphomicrobiales</taxon>
        <taxon>Methylobacteriaceae</taxon>
        <taxon>Methylorubrum</taxon>
    </lineage>
</organism>
<evidence type="ECO:0000259" key="1">
    <source>
        <dbReference type="Pfam" id="PF01208"/>
    </source>
</evidence>
<dbReference type="Pfam" id="PF01208">
    <property type="entry name" value="URO-D"/>
    <property type="match status" value="1"/>
</dbReference>